<reference evidence="1 2" key="1">
    <citation type="submission" date="2021-06" db="EMBL/GenBank/DDBJ databases">
        <authorList>
            <person name="Palmer J.M."/>
        </authorList>
    </citation>
    <scope>NUCLEOTIDE SEQUENCE [LARGE SCALE GENOMIC DNA]</scope>
    <source>
        <strain evidence="1 2">MEX-2019</strain>
        <tissue evidence="1">Muscle</tissue>
    </source>
</reference>
<gene>
    <name evidence="1" type="ORF">CRENBAI_001687</name>
</gene>
<dbReference type="AlphaFoldDB" id="A0AAV9RH78"/>
<proteinExistence type="predicted"/>
<comment type="caution">
    <text evidence="1">The sequence shown here is derived from an EMBL/GenBank/DDBJ whole genome shotgun (WGS) entry which is preliminary data.</text>
</comment>
<sequence>MVPDSTDEGFEDEPNPDPVYIIEDFKEQLVLILAPEPIDEGFEEEAPPDPVSGEFKEQLFLVLVSEGSPGSASASEGSPGLCCRLPELCACSGRPPGRPPELCQLSVTAPPQRTRPHSTQSPVIVGGSMGLQHKCCHRGHCAHSRKGGQLRGPTPSPDKTFPLASALPSLPPWFPPRTSRSASLRRKHVGVANTSSSHIAACTGLH</sequence>
<name>A0AAV9RH78_9TELE</name>
<evidence type="ECO:0000313" key="1">
    <source>
        <dbReference type="EMBL" id="KAK5608269.1"/>
    </source>
</evidence>
<protein>
    <submittedName>
        <fullName evidence="1">Uncharacterized protein</fullName>
    </submittedName>
</protein>
<keyword evidence="2" id="KW-1185">Reference proteome</keyword>
<dbReference type="Proteomes" id="UP001311232">
    <property type="component" value="Unassembled WGS sequence"/>
</dbReference>
<organism evidence="1 2">
    <name type="scientific">Crenichthys baileyi</name>
    <name type="common">White River springfish</name>
    <dbReference type="NCBI Taxonomy" id="28760"/>
    <lineage>
        <taxon>Eukaryota</taxon>
        <taxon>Metazoa</taxon>
        <taxon>Chordata</taxon>
        <taxon>Craniata</taxon>
        <taxon>Vertebrata</taxon>
        <taxon>Euteleostomi</taxon>
        <taxon>Actinopterygii</taxon>
        <taxon>Neopterygii</taxon>
        <taxon>Teleostei</taxon>
        <taxon>Neoteleostei</taxon>
        <taxon>Acanthomorphata</taxon>
        <taxon>Ovalentaria</taxon>
        <taxon>Atherinomorphae</taxon>
        <taxon>Cyprinodontiformes</taxon>
        <taxon>Goodeidae</taxon>
        <taxon>Crenichthys</taxon>
    </lineage>
</organism>
<dbReference type="EMBL" id="JAHHUM010001832">
    <property type="protein sequence ID" value="KAK5608269.1"/>
    <property type="molecule type" value="Genomic_DNA"/>
</dbReference>
<evidence type="ECO:0000313" key="2">
    <source>
        <dbReference type="Proteomes" id="UP001311232"/>
    </source>
</evidence>
<accession>A0AAV9RH78</accession>